<dbReference type="PANTHER" id="PTHR43133:SF46">
    <property type="entry name" value="RNA POLYMERASE SIGMA-70 FACTOR ECF SUBFAMILY"/>
    <property type="match status" value="1"/>
</dbReference>
<dbReference type="InterPro" id="IPR013249">
    <property type="entry name" value="RNA_pol_sigma70_r4_t2"/>
</dbReference>
<keyword evidence="4" id="KW-0804">Transcription</keyword>
<dbReference type="EMBL" id="CP076132">
    <property type="protein sequence ID" value="QWG03928.1"/>
    <property type="molecule type" value="Genomic_DNA"/>
</dbReference>
<dbReference type="PANTHER" id="PTHR43133">
    <property type="entry name" value="RNA POLYMERASE ECF-TYPE SIGMA FACTO"/>
    <property type="match status" value="1"/>
</dbReference>
<name>A0AAX1N8S0_9BACT</name>
<proteinExistence type="inferred from homology"/>
<feature type="domain" description="RNA polymerase sigma factor 70 region 4 type 2" evidence="6">
    <location>
        <begin position="116"/>
        <end position="165"/>
    </location>
</feature>
<protein>
    <submittedName>
        <fullName evidence="7">RNA polymerase sigma-70 factor</fullName>
    </submittedName>
</protein>
<keyword evidence="3" id="KW-0731">Sigma factor</keyword>
<dbReference type="KEGG" id="fya:KMW28_02000"/>
<evidence type="ECO:0000256" key="4">
    <source>
        <dbReference type="ARBA" id="ARBA00023163"/>
    </source>
</evidence>
<dbReference type="InterPro" id="IPR013325">
    <property type="entry name" value="RNA_pol_sigma_r2"/>
</dbReference>
<dbReference type="Pfam" id="PF08281">
    <property type="entry name" value="Sigma70_r4_2"/>
    <property type="match status" value="1"/>
</dbReference>
<evidence type="ECO:0000259" key="5">
    <source>
        <dbReference type="Pfam" id="PF04542"/>
    </source>
</evidence>
<feature type="domain" description="RNA polymerase sigma-70 region 2" evidence="5">
    <location>
        <begin position="19"/>
        <end position="84"/>
    </location>
</feature>
<dbReference type="Gene3D" id="1.10.10.10">
    <property type="entry name" value="Winged helix-like DNA-binding domain superfamily/Winged helix DNA-binding domain"/>
    <property type="match status" value="1"/>
</dbReference>
<organism evidence="7 8">
    <name type="scientific">Flammeovirga yaeyamensis</name>
    <dbReference type="NCBI Taxonomy" id="367791"/>
    <lineage>
        <taxon>Bacteria</taxon>
        <taxon>Pseudomonadati</taxon>
        <taxon>Bacteroidota</taxon>
        <taxon>Cytophagia</taxon>
        <taxon>Cytophagales</taxon>
        <taxon>Flammeovirgaceae</taxon>
        <taxon>Flammeovirga</taxon>
    </lineage>
</organism>
<dbReference type="InterPro" id="IPR014327">
    <property type="entry name" value="RNA_pol_sigma70_bacteroid"/>
</dbReference>
<dbReference type="Proteomes" id="UP000678679">
    <property type="component" value="Chromosome 1"/>
</dbReference>
<gene>
    <name evidence="7" type="ORF">KMW28_02000</name>
</gene>
<dbReference type="InterPro" id="IPR039425">
    <property type="entry name" value="RNA_pol_sigma-70-like"/>
</dbReference>
<dbReference type="Gene3D" id="1.10.1740.10">
    <property type="match status" value="1"/>
</dbReference>
<dbReference type="NCBIfam" id="TIGR02985">
    <property type="entry name" value="Sig70_bacteroi1"/>
    <property type="match status" value="1"/>
</dbReference>
<evidence type="ECO:0000313" key="7">
    <source>
        <dbReference type="EMBL" id="QWG03928.1"/>
    </source>
</evidence>
<comment type="similarity">
    <text evidence="1">Belongs to the sigma-70 factor family. ECF subfamily.</text>
</comment>
<accession>A0AAX1N8S0</accession>
<dbReference type="CDD" id="cd06171">
    <property type="entry name" value="Sigma70_r4"/>
    <property type="match status" value="1"/>
</dbReference>
<dbReference type="Pfam" id="PF04542">
    <property type="entry name" value="Sigma70_r2"/>
    <property type="match status" value="1"/>
</dbReference>
<dbReference type="SUPFAM" id="SSF88946">
    <property type="entry name" value="Sigma2 domain of RNA polymerase sigma factors"/>
    <property type="match status" value="1"/>
</dbReference>
<keyword evidence="8" id="KW-1185">Reference proteome</keyword>
<dbReference type="InterPro" id="IPR013324">
    <property type="entry name" value="RNA_pol_sigma_r3/r4-like"/>
</dbReference>
<dbReference type="GO" id="GO:0003677">
    <property type="term" value="F:DNA binding"/>
    <property type="evidence" value="ECO:0007669"/>
    <property type="project" value="InterPro"/>
</dbReference>
<evidence type="ECO:0000313" key="8">
    <source>
        <dbReference type="Proteomes" id="UP000678679"/>
    </source>
</evidence>
<sequence>MNYQENNQAQINEKDLKLLFDQYFESIRSFIYYKLGDIDAAEDIAQEAYIKFWEAREKVIKETAKTYLYTIANNLAMNYIKHNKVVLQFEQKQNKKDGETETNPEFKMELNEFQHSLEETINQLPDKSKEVFLMNRMEGLTYAEISDRLDVSIKAIEKRMSKALSILRSNLKINI</sequence>
<evidence type="ECO:0000259" key="6">
    <source>
        <dbReference type="Pfam" id="PF08281"/>
    </source>
</evidence>
<dbReference type="SUPFAM" id="SSF88659">
    <property type="entry name" value="Sigma3 and sigma4 domains of RNA polymerase sigma factors"/>
    <property type="match status" value="1"/>
</dbReference>
<dbReference type="NCBIfam" id="TIGR02937">
    <property type="entry name" value="sigma70-ECF"/>
    <property type="match status" value="1"/>
</dbReference>
<dbReference type="GO" id="GO:0006352">
    <property type="term" value="P:DNA-templated transcription initiation"/>
    <property type="evidence" value="ECO:0007669"/>
    <property type="project" value="InterPro"/>
</dbReference>
<dbReference type="AlphaFoldDB" id="A0AAX1N8S0"/>
<evidence type="ECO:0000256" key="2">
    <source>
        <dbReference type="ARBA" id="ARBA00023015"/>
    </source>
</evidence>
<dbReference type="GO" id="GO:0016987">
    <property type="term" value="F:sigma factor activity"/>
    <property type="evidence" value="ECO:0007669"/>
    <property type="project" value="UniProtKB-KW"/>
</dbReference>
<dbReference type="InterPro" id="IPR036388">
    <property type="entry name" value="WH-like_DNA-bd_sf"/>
</dbReference>
<dbReference type="InterPro" id="IPR007627">
    <property type="entry name" value="RNA_pol_sigma70_r2"/>
</dbReference>
<keyword evidence="2" id="KW-0805">Transcription regulation</keyword>
<evidence type="ECO:0000256" key="1">
    <source>
        <dbReference type="ARBA" id="ARBA00010641"/>
    </source>
</evidence>
<dbReference type="InterPro" id="IPR014284">
    <property type="entry name" value="RNA_pol_sigma-70_dom"/>
</dbReference>
<reference evidence="7 8" key="1">
    <citation type="submission" date="2021-05" db="EMBL/GenBank/DDBJ databases">
        <title>Comparative genomic studies on the polysaccharide-degrading batcterial strains of the Flammeovirga genus.</title>
        <authorList>
            <person name="Zewei F."/>
            <person name="Zheng Z."/>
            <person name="Yu L."/>
            <person name="Ruyue G."/>
            <person name="Yanhong M."/>
            <person name="Yuanyuan C."/>
            <person name="Jingyan G."/>
            <person name="Wenjun H."/>
        </authorList>
    </citation>
    <scope>NUCLEOTIDE SEQUENCE [LARGE SCALE GENOMIC DNA]</scope>
    <source>
        <strain evidence="7 8">NBRC:100898</strain>
    </source>
</reference>
<evidence type="ECO:0000256" key="3">
    <source>
        <dbReference type="ARBA" id="ARBA00023082"/>
    </source>
</evidence>